<keyword evidence="2" id="KW-1185">Reference proteome</keyword>
<organism evidence="1 2">
    <name type="scientific">Caerostris darwini</name>
    <dbReference type="NCBI Taxonomy" id="1538125"/>
    <lineage>
        <taxon>Eukaryota</taxon>
        <taxon>Metazoa</taxon>
        <taxon>Ecdysozoa</taxon>
        <taxon>Arthropoda</taxon>
        <taxon>Chelicerata</taxon>
        <taxon>Arachnida</taxon>
        <taxon>Araneae</taxon>
        <taxon>Araneomorphae</taxon>
        <taxon>Entelegynae</taxon>
        <taxon>Araneoidea</taxon>
        <taxon>Araneidae</taxon>
        <taxon>Caerostris</taxon>
    </lineage>
</organism>
<proteinExistence type="predicted"/>
<protein>
    <submittedName>
        <fullName evidence="1">Uncharacterized protein</fullName>
    </submittedName>
</protein>
<sequence length="126" mass="14772">MHITICEFCKAYVTNFEVHNCFNSGNQHNRSYATIPQYSSANLAENSDLRASQPMYYEARWSSMNQINSSMQQSFLNDMHQRTGYEENTADEMFSQYGVTNQNRYIPETSDFMFPAMHHIQENELN</sequence>
<dbReference type="AlphaFoldDB" id="A0AAV4UYX0"/>
<gene>
    <name evidence="1" type="ORF">CDAR_537921</name>
</gene>
<dbReference type="Proteomes" id="UP001054837">
    <property type="component" value="Unassembled WGS sequence"/>
</dbReference>
<dbReference type="EMBL" id="BPLQ01012115">
    <property type="protein sequence ID" value="GIY62659.1"/>
    <property type="molecule type" value="Genomic_DNA"/>
</dbReference>
<evidence type="ECO:0000313" key="1">
    <source>
        <dbReference type="EMBL" id="GIY62659.1"/>
    </source>
</evidence>
<accession>A0AAV4UYX0</accession>
<comment type="caution">
    <text evidence="1">The sequence shown here is derived from an EMBL/GenBank/DDBJ whole genome shotgun (WGS) entry which is preliminary data.</text>
</comment>
<name>A0AAV4UYX0_9ARAC</name>
<reference evidence="1 2" key="1">
    <citation type="submission" date="2021-06" db="EMBL/GenBank/DDBJ databases">
        <title>Caerostris darwini draft genome.</title>
        <authorList>
            <person name="Kono N."/>
            <person name="Arakawa K."/>
        </authorList>
    </citation>
    <scope>NUCLEOTIDE SEQUENCE [LARGE SCALE GENOMIC DNA]</scope>
</reference>
<evidence type="ECO:0000313" key="2">
    <source>
        <dbReference type="Proteomes" id="UP001054837"/>
    </source>
</evidence>